<comment type="caution">
    <text evidence="3">The sequence shown here is derived from an EMBL/GenBank/DDBJ whole genome shotgun (WGS) entry which is preliminary data.</text>
</comment>
<feature type="domain" description="AB hydrolase-1" evidence="2">
    <location>
        <begin position="129"/>
        <end position="405"/>
    </location>
</feature>
<dbReference type="EMBL" id="JAVHNR010000003">
    <property type="protein sequence ID" value="KAK6347639.1"/>
    <property type="molecule type" value="Genomic_DNA"/>
</dbReference>
<proteinExistence type="predicted"/>
<dbReference type="InterPro" id="IPR050266">
    <property type="entry name" value="AB_hydrolase_sf"/>
</dbReference>
<dbReference type="Gene3D" id="3.40.50.1820">
    <property type="entry name" value="alpha/beta hydrolase"/>
    <property type="match status" value="1"/>
</dbReference>
<organism evidence="3 4">
    <name type="scientific">Orbilia javanica</name>
    <dbReference type="NCBI Taxonomy" id="47235"/>
    <lineage>
        <taxon>Eukaryota</taxon>
        <taxon>Fungi</taxon>
        <taxon>Dikarya</taxon>
        <taxon>Ascomycota</taxon>
        <taxon>Pezizomycotina</taxon>
        <taxon>Orbiliomycetes</taxon>
        <taxon>Orbiliales</taxon>
        <taxon>Orbiliaceae</taxon>
        <taxon>Orbilia</taxon>
    </lineage>
</organism>
<evidence type="ECO:0000259" key="2">
    <source>
        <dbReference type="Pfam" id="PF12697"/>
    </source>
</evidence>
<dbReference type="GO" id="GO:0016020">
    <property type="term" value="C:membrane"/>
    <property type="evidence" value="ECO:0007669"/>
    <property type="project" value="TreeGrafter"/>
</dbReference>
<dbReference type="SUPFAM" id="SSF53474">
    <property type="entry name" value="alpha/beta-Hydrolases"/>
    <property type="match status" value="1"/>
</dbReference>
<feature type="compositionally biased region" description="Basic and acidic residues" evidence="1">
    <location>
        <begin position="440"/>
        <end position="451"/>
    </location>
</feature>
<protein>
    <recommendedName>
        <fullName evidence="2">AB hydrolase-1 domain-containing protein</fullName>
    </recommendedName>
</protein>
<keyword evidence="4" id="KW-1185">Reference proteome</keyword>
<evidence type="ECO:0000313" key="4">
    <source>
        <dbReference type="Proteomes" id="UP001313282"/>
    </source>
</evidence>
<gene>
    <name evidence="3" type="ORF">TWF718_005478</name>
</gene>
<reference evidence="3 4" key="1">
    <citation type="submission" date="2019-10" db="EMBL/GenBank/DDBJ databases">
        <authorList>
            <person name="Palmer J.M."/>
        </authorList>
    </citation>
    <scope>NUCLEOTIDE SEQUENCE [LARGE SCALE GENOMIC DNA]</scope>
    <source>
        <strain evidence="3 4">TWF718</strain>
    </source>
</reference>
<dbReference type="Proteomes" id="UP001313282">
    <property type="component" value="Unassembled WGS sequence"/>
</dbReference>
<evidence type="ECO:0000256" key="1">
    <source>
        <dbReference type="SAM" id="MobiDB-lite"/>
    </source>
</evidence>
<dbReference type="AlphaFoldDB" id="A0AAN8MV94"/>
<dbReference type="Pfam" id="PF12697">
    <property type="entry name" value="Abhydrolase_6"/>
    <property type="match status" value="1"/>
</dbReference>
<dbReference type="GO" id="GO:0046464">
    <property type="term" value="P:acylglycerol catabolic process"/>
    <property type="evidence" value="ECO:0007669"/>
    <property type="project" value="TreeGrafter"/>
</dbReference>
<evidence type="ECO:0000313" key="3">
    <source>
        <dbReference type="EMBL" id="KAK6347639.1"/>
    </source>
</evidence>
<feature type="region of interest" description="Disordered" evidence="1">
    <location>
        <begin position="434"/>
        <end position="475"/>
    </location>
</feature>
<dbReference type="InterPro" id="IPR029058">
    <property type="entry name" value="AB_hydrolase_fold"/>
</dbReference>
<name>A0AAN8MV94_9PEZI</name>
<dbReference type="PANTHER" id="PTHR43798">
    <property type="entry name" value="MONOACYLGLYCEROL LIPASE"/>
    <property type="match status" value="1"/>
</dbReference>
<accession>A0AAN8MV94</accession>
<dbReference type="PANTHER" id="PTHR43798:SF5">
    <property type="entry name" value="MONOACYLGLYCEROL LIPASE ABHD6"/>
    <property type="match status" value="1"/>
</dbReference>
<dbReference type="GO" id="GO:0047372">
    <property type="term" value="F:monoacylglycerol lipase activity"/>
    <property type="evidence" value="ECO:0007669"/>
    <property type="project" value="TreeGrafter"/>
</dbReference>
<sequence>MLRGRIDSFIKCSPRRKRPALRYQPLNLAKDSVTRRPMLHYPASCNAREQEQRRGLATISEIPKISELIDTEPYITGGGLLRAEKHIVPAFPVREPIRGVWSGNEKLQLVANCYRPLSNPNPGPGDLTILAAHGNGFHKELYEPFFENLVQEYEKKGARIRSIWIADFHSQGDSGVLNERKLGGQVSWYDHCRDLLALIMHLQNEFPRPIAAVGHSMGGAQLFHLSVMHPTLFHCIVGLDPIISPLPALDGPSPGNPATLSVKRRDIWPSYEEAVKYFESRPYYKKWDRKVLDMQLKYGLRKVPTAIYPDVKEVGKDAVTLRTTKHQEVFTYWNTRIQDRLEPKEIFSRLKDMKIPVCYIQGQDSEINWGNKNELKMLNTPQPCEMRFIPECGHLVPLQKPRETAVIAAEYLHRRLIAWNKEVEQEKEDWPPTMTISPRYFEHRSREKTPIEESPLLDSQTQDRTGQGLEQVHLA</sequence>
<dbReference type="InterPro" id="IPR000073">
    <property type="entry name" value="AB_hydrolase_1"/>
</dbReference>